<dbReference type="InterPro" id="IPR011545">
    <property type="entry name" value="DEAD/DEAH_box_helicase_dom"/>
</dbReference>
<dbReference type="GO" id="GO:0003723">
    <property type="term" value="F:RNA binding"/>
    <property type="evidence" value="ECO:0007669"/>
    <property type="project" value="TreeGrafter"/>
</dbReference>
<keyword evidence="5" id="KW-0217">Developmental protein</keyword>
<keyword evidence="7" id="KW-0547">Nucleotide-binding</keyword>
<feature type="domain" description="Helicase ATP-binding" evidence="16">
    <location>
        <begin position="120"/>
        <end position="287"/>
    </location>
</feature>
<dbReference type="EMBL" id="JADBJN010000001">
    <property type="protein sequence ID" value="KAG5680795.1"/>
    <property type="molecule type" value="Genomic_DNA"/>
</dbReference>
<dbReference type="SUPFAM" id="SSF63748">
    <property type="entry name" value="Tudor/PWWP/MBT"/>
    <property type="match status" value="1"/>
</dbReference>
<keyword evidence="10" id="KW-0347">Helicase</keyword>
<dbReference type="InterPro" id="IPR002999">
    <property type="entry name" value="Tudor"/>
</dbReference>
<sequence length="1393" mass="162126">MVSDNDEASIDAFFLGKIVRKRKAEPNFKTEPIEIKKKVIDYKRDILEPSTSDHENNLLTKFLNTPVEEIQRECTLGIEEEEEKDVKVFELPRNLQIYARYEFNLPKQDLPIKSKHDEILKTINDKKISIIKASTGSGKSTQVPQYILENAYRKKLYCNIIITQPRRISTQMLAERVALERKCEVGSLVGYQIGLDKKMDSDETRILYCTTGVFLQKLVNKKSVKEWTHVIIDEIHERDISMDLVLTILRRIMVAHNPDVKIILMSATLNCEKISNYFKIVHLVPVLNLDVKRTYQMKIQYLNDLSHLGANETYIDIENPTILPQMYTIGAKLIDLLIQKGNKTFLVFLPGIHEIDFFERELRNISKNLNTQNFSIIILHSSIPTKNFPELHDTEVRNKIILATNIAESSVTIKDVGFVIDYCLTKYIELERDTNLTQLRLSWASKMNLIQRAGRTGRTQNGQVVRMIYEHHYQQLDDEPRPEMKRMPLENVILKAKELDMGTVCDLLAISLDPPKRSAIIEGILSLKANFALSRYMNGEFNFIDGNMTLVGRIMNKLPIDIRLSKLIIFGHVFSVFNEAVIIAAGLSVRSIFISTRYHTQMSAYETKLRYDPTSDCIALLKVYEKYQDWKTKQNRKIPYGVEVDWCNRHMVDIKNLKDMQKQIEDIYKRLHEFKMSYDFYRFQSSDEKIMVIKMIIAGAFYPNVFTFGGNIPGREDFKIMNDKNMYSTVYFKSFDRTNHGYLYKNQILNLLCEKEVISTQSAATVMFDGNSKRVFVDLNSAVNNVSKIKMPGDVMLEVYKAVKLRKLFRREDLTIKVLDQYEESAYKELYSLKTTVDRELKIKDKFNIYPNDLAKQNDSLDFLCGSITNIISPSKFYFQPNKGKDLLKKLMEKLKDNLDMVTKFNDGVPKNKKIMVSYKNEYMRAHIINQDDDQKYKALLIDFGLIISCTINDLYTASADTKENRMELLNHFFEIPQLCYECKLAKVQPTPLQQYGWSQSATQYFKDLIKDQNIEIDLYAFNHHDKIASVEVIIRDSDPKVQLKYASRLLVSLGYAKTSNESYVTTFNRYNCSNMSFMRYDMLREYKDVEISKSLLKYVIKLDGPYSPLENRNLVSIYRNQETDFVLESSSVNNILFDQYPYDGVQKVLIAASKSKNEKGNVTLRQLTLMPHLIGMANLISLIFSAYAEIRFDKKKTRCTSILAGLGCDFMGKPYFGEQDCFIRTNVEIDNEDFQMINDLRKQVSYILQNLTFNENMSRNNACYLLLKILKKERLQLPVTYSNSKVDTDNWNKKKDEGYPTQEQMFSNHQLQKLEKISCDTVKEMNRHIQDLDLKATHVVNKQDIQCKLCEEEISSFDLKIHLKNSMHENLKKKYQNLQIQNNLCDSYPNMK</sequence>
<comment type="caution">
    <text evidence="18">The sequence shown here is derived from an EMBL/GenBank/DDBJ whole genome shotgun (WGS) entry which is preliminary data.</text>
</comment>
<dbReference type="Gene3D" id="3.40.50.300">
    <property type="entry name" value="P-loop containing nucleotide triphosphate hydrolases"/>
    <property type="match status" value="2"/>
</dbReference>
<dbReference type="PANTHER" id="PTHR18934:SF113">
    <property type="entry name" value="ATP-DEPENDENT RNA HELICASE TDRD9"/>
    <property type="match status" value="1"/>
</dbReference>
<dbReference type="Proteomes" id="UP001107558">
    <property type="component" value="Chromosome 1"/>
</dbReference>
<evidence type="ECO:0000259" key="17">
    <source>
        <dbReference type="PROSITE" id="PS51194"/>
    </source>
</evidence>
<dbReference type="PANTHER" id="PTHR18934">
    <property type="entry name" value="ATP-DEPENDENT RNA HELICASE"/>
    <property type="match status" value="1"/>
</dbReference>
<dbReference type="Pfam" id="PF00270">
    <property type="entry name" value="DEAD"/>
    <property type="match status" value="1"/>
</dbReference>
<accession>A0A9J6CG75</accession>
<keyword evidence="8" id="KW-0221">Differentiation</keyword>
<dbReference type="InterPro" id="IPR027417">
    <property type="entry name" value="P-loop_NTPase"/>
</dbReference>
<evidence type="ECO:0000256" key="6">
    <source>
        <dbReference type="ARBA" id="ARBA00022490"/>
    </source>
</evidence>
<evidence type="ECO:0000256" key="15">
    <source>
        <dbReference type="ARBA" id="ARBA00047984"/>
    </source>
</evidence>
<proteinExistence type="inferred from homology"/>
<evidence type="ECO:0000256" key="14">
    <source>
        <dbReference type="ARBA" id="ARBA00023254"/>
    </source>
</evidence>
<feature type="domain" description="Helicase C-terminal" evidence="17">
    <location>
        <begin position="332"/>
        <end position="500"/>
    </location>
</feature>
<dbReference type="GO" id="GO:0016787">
    <property type="term" value="F:hydrolase activity"/>
    <property type="evidence" value="ECO:0007669"/>
    <property type="project" value="UniProtKB-KW"/>
</dbReference>
<dbReference type="SMART" id="SM00490">
    <property type="entry name" value="HELICc"/>
    <property type="match status" value="1"/>
</dbReference>
<dbReference type="InterPro" id="IPR001650">
    <property type="entry name" value="Helicase_C-like"/>
</dbReference>
<dbReference type="InterPro" id="IPR007502">
    <property type="entry name" value="Helicase-assoc_dom"/>
</dbReference>
<evidence type="ECO:0000256" key="1">
    <source>
        <dbReference type="ARBA" id="ARBA00004496"/>
    </source>
</evidence>
<evidence type="ECO:0000256" key="10">
    <source>
        <dbReference type="ARBA" id="ARBA00022806"/>
    </source>
</evidence>
<keyword evidence="11" id="KW-0067">ATP-binding</keyword>
<evidence type="ECO:0000256" key="4">
    <source>
        <dbReference type="ARBA" id="ARBA00013352"/>
    </source>
</evidence>
<dbReference type="GO" id="GO:0051321">
    <property type="term" value="P:meiotic cell cycle"/>
    <property type="evidence" value="ECO:0007669"/>
    <property type="project" value="UniProtKB-KW"/>
</dbReference>
<name>A0A9J6CG75_POLVA</name>
<keyword evidence="9" id="KW-0378">Hydrolase</keyword>
<comment type="similarity">
    <text evidence="2">Belongs to the DEAD box helicase family. DEAH subfamily.</text>
</comment>
<dbReference type="Gene3D" id="1.20.120.1080">
    <property type="match status" value="1"/>
</dbReference>
<keyword evidence="6" id="KW-0963">Cytoplasm</keyword>
<dbReference type="PROSITE" id="PS51194">
    <property type="entry name" value="HELICASE_CTER"/>
    <property type="match status" value="1"/>
</dbReference>
<gene>
    <name evidence="18" type="ORF">PVAND_010281</name>
</gene>
<dbReference type="Pfam" id="PF00567">
    <property type="entry name" value="TUDOR"/>
    <property type="match status" value="1"/>
</dbReference>
<dbReference type="Gene3D" id="2.30.30.140">
    <property type="match status" value="1"/>
</dbReference>
<evidence type="ECO:0000256" key="2">
    <source>
        <dbReference type="ARBA" id="ARBA00008792"/>
    </source>
</evidence>
<protein>
    <recommendedName>
        <fullName evidence="4">Probable ATP-dependent RNA helicase spindle-E</fullName>
        <ecNumber evidence="3">3.6.4.13</ecNumber>
    </recommendedName>
</protein>
<dbReference type="Gene3D" id="2.40.50.90">
    <property type="match status" value="1"/>
</dbReference>
<dbReference type="InterPro" id="IPR014001">
    <property type="entry name" value="Helicase_ATP-bd"/>
</dbReference>
<dbReference type="CDD" id="cd18791">
    <property type="entry name" value="SF2_C_RHA"/>
    <property type="match status" value="1"/>
</dbReference>
<dbReference type="GO" id="GO:0003724">
    <property type="term" value="F:RNA helicase activity"/>
    <property type="evidence" value="ECO:0007669"/>
    <property type="project" value="UniProtKB-EC"/>
</dbReference>
<reference evidence="18" key="1">
    <citation type="submission" date="2021-03" db="EMBL/GenBank/DDBJ databases">
        <title>Chromosome level genome of the anhydrobiotic midge Polypedilum vanderplanki.</title>
        <authorList>
            <person name="Yoshida Y."/>
            <person name="Kikawada T."/>
            <person name="Gusev O."/>
        </authorList>
    </citation>
    <scope>NUCLEOTIDE SEQUENCE</scope>
    <source>
        <strain evidence="18">NIAS01</strain>
        <tissue evidence="18">Whole body or cell culture</tissue>
    </source>
</reference>
<dbReference type="SUPFAM" id="SSF52540">
    <property type="entry name" value="P-loop containing nucleoside triphosphate hydrolases"/>
    <property type="match status" value="1"/>
</dbReference>
<dbReference type="PROSITE" id="PS51192">
    <property type="entry name" value="HELICASE_ATP_BIND_1"/>
    <property type="match status" value="1"/>
</dbReference>
<dbReference type="CDD" id="cd20379">
    <property type="entry name" value="Tudor_dTUD-like"/>
    <property type="match status" value="1"/>
</dbReference>
<comment type="catalytic activity">
    <reaction evidence="15">
        <text>ATP + H2O = ADP + phosphate + H(+)</text>
        <dbReference type="Rhea" id="RHEA:13065"/>
        <dbReference type="ChEBI" id="CHEBI:15377"/>
        <dbReference type="ChEBI" id="CHEBI:15378"/>
        <dbReference type="ChEBI" id="CHEBI:30616"/>
        <dbReference type="ChEBI" id="CHEBI:43474"/>
        <dbReference type="ChEBI" id="CHEBI:456216"/>
        <dbReference type="EC" id="3.6.4.13"/>
    </reaction>
</comment>
<evidence type="ECO:0000313" key="18">
    <source>
        <dbReference type="EMBL" id="KAG5680795.1"/>
    </source>
</evidence>
<evidence type="ECO:0000256" key="5">
    <source>
        <dbReference type="ARBA" id="ARBA00022473"/>
    </source>
</evidence>
<dbReference type="InterPro" id="IPR035437">
    <property type="entry name" value="SNase_OB-fold_sf"/>
</dbReference>
<dbReference type="OrthoDB" id="66977at2759"/>
<evidence type="ECO:0000256" key="7">
    <source>
        <dbReference type="ARBA" id="ARBA00022741"/>
    </source>
</evidence>
<dbReference type="GO" id="GO:0005737">
    <property type="term" value="C:cytoplasm"/>
    <property type="evidence" value="ECO:0007669"/>
    <property type="project" value="UniProtKB-SubCell"/>
</dbReference>
<dbReference type="CDD" id="cd17917">
    <property type="entry name" value="DEXHc_RHA-like"/>
    <property type="match status" value="1"/>
</dbReference>
<evidence type="ECO:0000256" key="3">
    <source>
        <dbReference type="ARBA" id="ARBA00012552"/>
    </source>
</evidence>
<keyword evidence="19" id="KW-1185">Reference proteome</keyword>
<dbReference type="GO" id="GO:0031047">
    <property type="term" value="P:regulatory ncRNA-mediated gene silencing"/>
    <property type="evidence" value="ECO:0007669"/>
    <property type="project" value="UniProtKB-KW"/>
</dbReference>
<dbReference type="SMART" id="SM00487">
    <property type="entry name" value="DEXDc"/>
    <property type="match status" value="1"/>
</dbReference>
<evidence type="ECO:0000256" key="13">
    <source>
        <dbReference type="ARBA" id="ARBA00023158"/>
    </source>
</evidence>
<dbReference type="GO" id="GO:0030154">
    <property type="term" value="P:cell differentiation"/>
    <property type="evidence" value="ECO:0007669"/>
    <property type="project" value="UniProtKB-KW"/>
</dbReference>
<dbReference type="GO" id="GO:0007283">
    <property type="term" value="P:spermatogenesis"/>
    <property type="evidence" value="ECO:0007669"/>
    <property type="project" value="UniProtKB-KW"/>
</dbReference>
<evidence type="ECO:0000256" key="12">
    <source>
        <dbReference type="ARBA" id="ARBA00022871"/>
    </source>
</evidence>
<evidence type="ECO:0000259" key="16">
    <source>
        <dbReference type="PROSITE" id="PS51192"/>
    </source>
</evidence>
<keyword evidence="12" id="KW-0744">Spermatogenesis</keyword>
<evidence type="ECO:0000256" key="9">
    <source>
        <dbReference type="ARBA" id="ARBA00022801"/>
    </source>
</evidence>
<dbReference type="SMART" id="SM00847">
    <property type="entry name" value="HA2"/>
    <property type="match status" value="1"/>
</dbReference>
<evidence type="ECO:0000256" key="8">
    <source>
        <dbReference type="ARBA" id="ARBA00022782"/>
    </source>
</evidence>
<comment type="subcellular location">
    <subcellularLocation>
        <location evidence="1">Cytoplasm</location>
    </subcellularLocation>
</comment>
<dbReference type="EC" id="3.6.4.13" evidence="3"/>
<keyword evidence="13" id="KW-0943">RNA-mediated gene silencing</keyword>
<organism evidence="18 19">
    <name type="scientific">Polypedilum vanderplanki</name>
    <name type="common">Sleeping chironomid midge</name>
    <dbReference type="NCBI Taxonomy" id="319348"/>
    <lineage>
        <taxon>Eukaryota</taxon>
        <taxon>Metazoa</taxon>
        <taxon>Ecdysozoa</taxon>
        <taxon>Arthropoda</taxon>
        <taxon>Hexapoda</taxon>
        <taxon>Insecta</taxon>
        <taxon>Pterygota</taxon>
        <taxon>Neoptera</taxon>
        <taxon>Endopterygota</taxon>
        <taxon>Diptera</taxon>
        <taxon>Nematocera</taxon>
        <taxon>Chironomoidea</taxon>
        <taxon>Chironomidae</taxon>
        <taxon>Chironominae</taxon>
        <taxon>Polypedilum</taxon>
        <taxon>Polypedilum</taxon>
    </lineage>
</organism>
<dbReference type="GO" id="GO:0005524">
    <property type="term" value="F:ATP binding"/>
    <property type="evidence" value="ECO:0007669"/>
    <property type="project" value="UniProtKB-KW"/>
</dbReference>
<dbReference type="Pfam" id="PF21010">
    <property type="entry name" value="HA2_C"/>
    <property type="match status" value="1"/>
</dbReference>
<evidence type="ECO:0000256" key="11">
    <source>
        <dbReference type="ARBA" id="ARBA00022840"/>
    </source>
</evidence>
<keyword evidence="14" id="KW-0469">Meiosis</keyword>
<dbReference type="Pfam" id="PF00271">
    <property type="entry name" value="Helicase_C"/>
    <property type="match status" value="1"/>
</dbReference>
<evidence type="ECO:0000313" key="19">
    <source>
        <dbReference type="Proteomes" id="UP001107558"/>
    </source>
</evidence>